<reference evidence="3" key="1">
    <citation type="journal article" date="2016" name="Proc. Natl. Acad. Sci. U.S.A.">
        <title>Comparative genomics of biotechnologically important yeasts.</title>
        <authorList>
            <person name="Riley R."/>
            <person name="Haridas S."/>
            <person name="Wolfe K.H."/>
            <person name="Lopes M.R."/>
            <person name="Hittinger C.T."/>
            <person name="Goeker M."/>
            <person name="Salamov A.A."/>
            <person name="Wisecaver J.H."/>
            <person name="Long T.M."/>
            <person name="Calvey C.H."/>
            <person name="Aerts A.L."/>
            <person name="Barry K.W."/>
            <person name="Choi C."/>
            <person name="Clum A."/>
            <person name="Coughlan A.Y."/>
            <person name="Deshpande S."/>
            <person name="Douglass A.P."/>
            <person name="Hanson S.J."/>
            <person name="Klenk H.-P."/>
            <person name="LaButti K.M."/>
            <person name="Lapidus A."/>
            <person name="Lindquist E.A."/>
            <person name="Lipzen A.M."/>
            <person name="Meier-Kolthoff J.P."/>
            <person name="Ohm R.A."/>
            <person name="Otillar R.P."/>
            <person name="Pangilinan J.L."/>
            <person name="Peng Y."/>
            <person name="Rokas A."/>
            <person name="Rosa C.A."/>
            <person name="Scheuner C."/>
            <person name="Sibirny A.A."/>
            <person name="Slot J.C."/>
            <person name="Stielow J.B."/>
            <person name="Sun H."/>
            <person name="Kurtzman C.P."/>
            <person name="Blackwell M."/>
            <person name="Grigoriev I.V."/>
            <person name="Jeffries T.W."/>
        </authorList>
    </citation>
    <scope>NUCLEOTIDE SEQUENCE [LARGE SCALE GENOMIC DNA]</scope>
    <source>
        <strain evidence="3">NRRL Y-1626</strain>
    </source>
</reference>
<gene>
    <name evidence="2" type="ORF">HANVADRAFT_52512</name>
</gene>
<dbReference type="EMBL" id="LXPE01000010">
    <property type="protein sequence ID" value="OBA27215.1"/>
    <property type="molecule type" value="Genomic_DNA"/>
</dbReference>
<dbReference type="PANTHER" id="PTHR47107">
    <property type="entry name" value="SVF1-LIKE PROTEIN YDR222W-RELATED"/>
    <property type="match status" value="1"/>
</dbReference>
<dbReference type="OrthoDB" id="10644587at2759"/>
<name>A0A1B7TEX6_9ASCO</name>
<evidence type="ECO:0000313" key="3">
    <source>
        <dbReference type="Proteomes" id="UP000092321"/>
    </source>
</evidence>
<dbReference type="GO" id="GO:0005737">
    <property type="term" value="C:cytoplasm"/>
    <property type="evidence" value="ECO:0007669"/>
    <property type="project" value="TreeGrafter"/>
</dbReference>
<dbReference type="AlphaFoldDB" id="A0A1B7TEX6"/>
<keyword evidence="3" id="KW-1185">Reference proteome</keyword>
<dbReference type="Proteomes" id="UP000092321">
    <property type="component" value="Unassembled WGS sequence"/>
</dbReference>
<proteinExistence type="predicted"/>
<accession>A0A1B7TEX6</accession>
<dbReference type="GO" id="GO:0006979">
    <property type="term" value="P:response to oxidative stress"/>
    <property type="evidence" value="ECO:0007669"/>
    <property type="project" value="InterPro"/>
</dbReference>
<dbReference type="InterPro" id="IPR013931">
    <property type="entry name" value="Svf1-like_N"/>
</dbReference>
<evidence type="ECO:0000259" key="1">
    <source>
        <dbReference type="Pfam" id="PF08622"/>
    </source>
</evidence>
<dbReference type="PANTHER" id="PTHR47107:SF1">
    <property type="entry name" value="CERAMIDE-BINDING PROTEIN SVF1-RELATED"/>
    <property type="match status" value="1"/>
</dbReference>
<evidence type="ECO:0000313" key="2">
    <source>
        <dbReference type="EMBL" id="OBA27215.1"/>
    </source>
</evidence>
<organism evidence="2 3">
    <name type="scientific">Hanseniaspora valbyensis NRRL Y-1626</name>
    <dbReference type="NCBI Taxonomy" id="766949"/>
    <lineage>
        <taxon>Eukaryota</taxon>
        <taxon>Fungi</taxon>
        <taxon>Dikarya</taxon>
        <taxon>Ascomycota</taxon>
        <taxon>Saccharomycotina</taxon>
        <taxon>Saccharomycetes</taxon>
        <taxon>Saccharomycodales</taxon>
        <taxon>Saccharomycodaceae</taxon>
        <taxon>Hanseniaspora</taxon>
    </lineage>
</organism>
<feature type="domain" description="Svf1-like N-terminal" evidence="1">
    <location>
        <begin position="48"/>
        <end position="168"/>
    </location>
</feature>
<protein>
    <recommendedName>
        <fullName evidence="1">Svf1-like N-terminal domain-containing protein</fullName>
    </recommendedName>
</protein>
<sequence length="369" mass="42725">MTSDNFETTAEVNDIIDTDNYTIISATDISLHNPLIFKQSGNRKSMLIETHTFYIHLTNKDIIMIQILMSNILDGLSKTVEFNFKKIQKNNKENYDSSNDDDWVKIKLSKPFDIDTKSIKTKELTYIMKEDGDIFLELNHESINLKIDFDLNGTNPIFIKPNGTSKLANGEIKHLYTTKVKNSRESFINFKNKNKKKEKQENNNISGINIDENSLTTFIIATQKGFPFRLANSWNFLDSYNEKGENILLMEYEVEDCSIENMNRFVSFYIETDSNNKISVLKNNILLKSRIQPITDEQSNNNNKLQVQFNNSNNKLNLCLVKEYRILDELPGVVRILMKKMTSIYPVLKQYIVDKNNESTIVELTTMKG</sequence>
<dbReference type="Pfam" id="PF08622">
    <property type="entry name" value="Svf1"/>
    <property type="match status" value="1"/>
</dbReference>
<dbReference type="InterPro" id="IPR051385">
    <property type="entry name" value="Ceramide-binding_SVF1"/>
</dbReference>
<comment type="caution">
    <text evidence="2">The sequence shown here is derived from an EMBL/GenBank/DDBJ whole genome shotgun (WGS) entry which is preliminary data.</text>
</comment>